<proteinExistence type="inferred from homology"/>
<comment type="cofactor">
    <cofactor evidence="2">
        <name>[4Fe-4S] cluster</name>
        <dbReference type="ChEBI" id="CHEBI:49883"/>
    </cofactor>
</comment>
<evidence type="ECO:0000313" key="11">
    <source>
        <dbReference type="EMBL" id="RMA97038.1"/>
    </source>
</evidence>
<accession>A0A3M0BQD8</accession>
<dbReference type="RefSeq" id="WP_121922832.1">
    <property type="nucleotide sequence ID" value="NZ_REFO01000011.1"/>
</dbReference>
<reference evidence="11 12" key="1">
    <citation type="submission" date="2018-10" db="EMBL/GenBank/DDBJ databases">
        <title>Genomic Encyclopedia of Archaeal and Bacterial Type Strains, Phase II (KMG-II): from individual species to whole genera.</title>
        <authorList>
            <person name="Goeker M."/>
        </authorList>
    </citation>
    <scope>NUCLEOTIDE SEQUENCE [LARGE SCALE GENOMIC DNA]</scope>
    <source>
        <strain evidence="11 12">VM1</strain>
    </source>
</reference>
<keyword evidence="4" id="KW-0004">4Fe-4S</keyword>
<dbReference type="SFLD" id="SFLDG01070">
    <property type="entry name" value="PLP-dependent"/>
    <property type="match status" value="1"/>
</dbReference>
<feature type="domain" description="Radical SAM core" evidence="10">
    <location>
        <begin position="126"/>
        <end position="353"/>
    </location>
</feature>
<sequence>MKYRTYNIRTFENIPQVKNSLSEKEIFDIKVVAKVFPFKVNNYVIEKLIDWSDPLNDPIFRLTFPQRGMLTDEDYNKIATLLKNGESEEKINKVVHDIRMKLNPHPAGQKYNIPEIDGEKLHGSQHKYRETILFFPKQGQTCHAYCSFCFRWPQFIGINELKFAMKEVDILIRYIKAHPEITDILFTGGDPLIMKTKLLKQYIEPILEADIPNLKTIRIGSKALGFWPYRFLTDDDAQELLDLFKKIVDKGYHLAYMAHFNHYKELETEEVQEAIAKIRETGAEIRTQSPILKHINDSSDVWAKMWQKQVELGMIPYYMFMARDTGAQHYFGVPLVRAWKIFTDAFKQVSGIARTVRGPSMSATPGKIRMLGITEINGKKYMVLDFLQGRNPDWVGKPFFAEYNEEALWIDDLKPAFSDKFFYEEELEEILSRDRLEAGVS</sequence>
<evidence type="ECO:0000256" key="3">
    <source>
        <dbReference type="ARBA" id="ARBA00008703"/>
    </source>
</evidence>
<evidence type="ECO:0000256" key="2">
    <source>
        <dbReference type="ARBA" id="ARBA00001966"/>
    </source>
</evidence>
<comment type="similarity">
    <text evidence="3">Belongs to the radical SAM superfamily. KamA family.</text>
</comment>
<dbReference type="SFLD" id="SFLDS00029">
    <property type="entry name" value="Radical_SAM"/>
    <property type="match status" value="1"/>
</dbReference>
<dbReference type="GO" id="GO:0046872">
    <property type="term" value="F:metal ion binding"/>
    <property type="evidence" value="ECO:0007669"/>
    <property type="project" value="UniProtKB-KW"/>
</dbReference>
<keyword evidence="6" id="KW-0479">Metal-binding</keyword>
<dbReference type="CDD" id="cd01335">
    <property type="entry name" value="Radical_SAM"/>
    <property type="match status" value="1"/>
</dbReference>
<dbReference type="Proteomes" id="UP000280842">
    <property type="component" value="Unassembled WGS sequence"/>
</dbReference>
<keyword evidence="5" id="KW-0949">S-adenosyl-L-methionine</keyword>
<evidence type="ECO:0000256" key="4">
    <source>
        <dbReference type="ARBA" id="ARBA00022485"/>
    </source>
</evidence>
<name>A0A3M0BQD8_9AQUI</name>
<keyword evidence="9" id="KW-0411">Iron-sulfur</keyword>
<evidence type="ECO:0000256" key="5">
    <source>
        <dbReference type="ARBA" id="ARBA00022691"/>
    </source>
</evidence>
<evidence type="ECO:0000259" key="10">
    <source>
        <dbReference type="PROSITE" id="PS51918"/>
    </source>
</evidence>
<dbReference type="InterPro" id="IPR058240">
    <property type="entry name" value="rSAM_sf"/>
</dbReference>
<dbReference type="InterPro" id="IPR007197">
    <property type="entry name" value="rSAM"/>
</dbReference>
<evidence type="ECO:0000256" key="7">
    <source>
        <dbReference type="ARBA" id="ARBA00022898"/>
    </source>
</evidence>
<dbReference type="GO" id="GO:0051539">
    <property type="term" value="F:4 iron, 4 sulfur cluster binding"/>
    <property type="evidence" value="ECO:0007669"/>
    <property type="project" value="UniProtKB-KW"/>
</dbReference>
<comment type="caution">
    <text evidence="11">The sequence shown here is derived from an EMBL/GenBank/DDBJ whole genome shotgun (WGS) entry which is preliminary data.</text>
</comment>
<evidence type="ECO:0000256" key="9">
    <source>
        <dbReference type="ARBA" id="ARBA00023014"/>
    </source>
</evidence>
<dbReference type="InterPro" id="IPR003739">
    <property type="entry name" value="Lys_aminomutase/Glu_NH3_mut"/>
</dbReference>
<comment type="cofactor">
    <cofactor evidence="1">
        <name>pyridoxal 5'-phosphate</name>
        <dbReference type="ChEBI" id="CHEBI:597326"/>
    </cofactor>
</comment>
<evidence type="ECO:0000256" key="1">
    <source>
        <dbReference type="ARBA" id="ARBA00001933"/>
    </source>
</evidence>
<dbReference type="PROSITE" id="PS51918">
    <property type="entry name" value="RADICAL_SAM"/>
    <property type="match status" value="1"/>
</dbReference>
<evidence type="ECO:0000313" key="12">
    <source>
        <dbReference type="Proteomes" id="UP000280842"/>
    </source>
</evidence>
<dbReference type="EMBL" id="REFO01000011">
    <property type="protein sequence ID" value="RMA97038.1"/>
    <property type="molecule type" value="Genomic_DNA"/>
</dbReference>
<dbReference type="PANTHER" id="PTHR30538">
    <property type="entry name" value="LYSINE 2,3-AMINOMUTASE-RELATED"/>
    <property type="match status" value="1"/>
</dbReference>
<evidence type="ECO:0000256" key="8">
    <source>
        <dbReference type="ARBA" id="ARBA00023004"/>
    </source>
</evidence>
<keyword evidence="12" id="KW-1185">Reference proteome</keyword>
<protein>
    <submittedName>
        <fullName evidence="11">KamA family protein</fullName>
    </submittedName>
</protein>
<dbReference type="SUPFAM" id="SSF102114">
    <property type="entry name" value="Radical SAM enzymes"/>
    <property type="match status" value="1"/>
</dbReference>
<dbReference type="GO" id="GO:0003824">
    <property type="term" value="F:catalytic activity"/>
    <property type="evidence" value="ECO:0007669"/>
    <property type="project" value="InterPro"/>
</dbReference>
<organism evidence="11 12">
    <name type="scientific">Hydrogenothermus marinus</name>
    <dbReference type="NCBI Taxonomy" id="133270"/>
    <lineage>
        <taxon>Bacteria</taxon>
        <taxon>Pseudomonadati</taxon>
        <taxon>Aquificota</taxon>
        <taxon>Aquificia</taxon>
        <taxon>Aquificales</taxon>
        <taxon>Hydrogenothermaceae</taxon>
        <taxon>Hydrogenothermus</taxon>
    </lineage>
</organism>
<keyword evidence="8" id="KW-0408">Iron</keyword>
<dbReference type="Gene3D" id="3.20.20.70">
    <property type="entry name" value="Aldolase class I"/>
    <property type="match status" value="1"/>
</dbReference>
<gene>
    <name evidence="11" type="ORF">CLV39_0691</name>
</gene>
<dbReference type="InterPro" id="IPR013785">
    <property type="entry name" value="Aldolase_TIM"/>
</dbReference>
<keyword evidence="7" id="KW-0663">Pyridoxal phosphate</keyword>
<dbReference type="PANTHER" id="PTHR30538:SF0">
    <property type="entry name" value="L-LYSINE 2,3-AMINOMUTASE AQ_1632-RELATED"/>
    <property type="match status" value="1"/>
</dbReference>
<dbReference type="AlphaFoldDB" id="A0A3M0BQD8"/>
<dbReference type="OrthoDB" id="9768064at2"/>
<evidence type="ECO:0000256" key="6">
    <source>
        <dbReference type="ARBA" id="ARBA00022723"/>
    </source>
</evidence>